<evidence type="ECO:0000313" key="5">
    <source>
        <dbReference type="Proteomes" id="UP000467236"/>
    </source>
</evidence>
<dbReference type="Pfam" id="PF00823">
    <property type="entry name" value="PPE"/>
    <property type="match status" value="1"/>
</dbReference>
<sequence>MASAAAPYLGWLGTSAVLAEGAAAQARAAATAFEAARSAMVHPAVVNANRVLMTTLVATNALGQNAPAIASTEFQYTEMWAQDVAAMLGYQSGRPRWRRH</sequence>
<dbReference type="PANTHER" id="PTHR46766:SF1">
    <property type="entry name" value="GLUTAMINE-RICH PROTEIN 2"/>
    <property type="match status" value="1"/>
</dbReference>
<proteinExistence type="inferred from homology"/>
<reference evidence="4 5" key="1">
    <citation type="journal article" date="2019" name="Emerg. Microbes Infect.">
        <title>Comprehensive subspecies identification of 175 nontuberculous mycobacteria species based on 7547 genomic profiles.</title>
        <authorList>
            <person name="Matsumoto Y."/>
            <person name="Kinjo T."/>
            <person name="Motooka D."/>
            <person name="Nabeya D."/>
            <person name="Jung N."/>
            <person name="Uechi K."/>
            <person name="Horii T."/>
            <person name="Iida T."/>
            <person name="Fujita J."/>
            <person name="Nakamura S."/>
        </authorList>
    </citation>
    <scope>NUCLEOTIDE SEQUENCE [LARGE SCALE GENOMIC DNA]</scope>
    <source>
        <strain evidence="4 5">JCM 14233</strain>
    </source>
</reference>
<evidence type="ECO:0000256" key="1">
    <source>
        <dbReference type="ARBA" id="ARBA00010652"/>
    </source>
</evidence>
<dbReference type="KEGG" id="mshj:MSHI_00090"/>
<feature type="domain" description="PPE" evidence="3">
    <location>
        <begin position="1"/>
        <end position="93"/>
    </location>
</feature>
<dbReference type="AlphaFoldDB" id="A0A7I7MKP2"/>
<organism evidence="4 5">
    <name type="scientific">Mycobacterium shinjukuense</name>
    <dbReference type="NCBI Taxonomy" id="398694"/>
    <lineage>
        <taxon>Bacteria</taxon>
        <taxon>Bacillati</taxon>
        <taxon>Actinomycetota</taxon>
        <taxon>Actinomycetes</taxon>
        <taxon>Mycobacteriales</taxon>
        <taxon>Mycobacteriaceae</taxon>
        <taxon>Mycobacterium</taxon>
    </lineage>
</organism>
<evidence type="ECO:0000259" key="3">
    <source>
        <dbReference type="Pfam" id="PF00823"/>
    </source>
</evidence>
<feature type="signal peptide" evidence="2">
    <location>
        <begin position="1"/>
        <end position="19"/>
    </location>
</feature>
<dbReference type="EMBL" id="AP022575">
    <property type="protein sequence ID" value="BBX72103.1"/>
    <property type="molecule type" value="Genomic_DNA"/>
</dbReference>
<name>A0A7I7MKP2_9MYCO</name>
<feature type="chain" id="PRO_5039211216" description="PPE domain-containing protein" evidence="2">
    <location>
        <begin position="20"/>
        <end position="100"/>
    </location>
</feature>
<dbReference type="GO" id="GO:0052572">
    <property type="term" value="P:response to host immune response"/>
    <property type="evidence" value="ECO:0007669"/>
    <property type="project" value="TreeGrafter"/>
</dbReference>
<keyword evidence="2" id="KW-0732">Signal</keyword>
<dbReference type="Gene3D" id="1.20.1260.20">
    <property type="entry name" value="PPE superfamily"/>
    <property type="match status" value="1"/>
</dbReference>
<comment type="similarity">
    <text evidence="1">Belongs to the mycobacterial PPE family.</text>
</comment>
<dbReference type="PANTHER" id="PTHR46766">
    <property type="entry name" value="GLUTAMINE-RICH PROTEIN 2"/>
    <property type="match status" value="1"/>
</dbReference>
<gene>
    <name evidence="4" type="ORF">MSHI_00090</name>
</gene>
<evidence type="ECO:0000256" key="2">
    <source>
        <dbReference type="SAM" id="SignalP"/>
    </source>
</evidence>
<dbReference type="SUPFAM" id="SSF140459">
    <property type="entry name" value="PE/PPE dimer-like"/>
    <property type="match status" value="1"/>
</dbReference>
<dbReference type="InterPro" id="IPR038332">
    <property type="entry name" value="PPE_sf"/>
</dbReference>
<evidence type="ECO:0000313" key="4">
    <source>
        <dbReference type="EMBL" id="BBX72103.1"/>
    </source>
</evidence>
<keyword evidence="5" id="KW-1185">Reference proteome</keyword>
<dbReference type="Proteomes" id="UP000467236">
    <property type="component" value="Chromosome"/>
</dbReference>
<accession>A0A7I7MKP2</accession>
<dbReference type="InterPro" id="IPR000030">
    <property type="entry name" value="PPE_dom"/>
</dbReference>
<protein>
    <recommendedName>
        <fullName evidence="3">PPE domain-containing protein</fullName>
    </recommendedName>
</protein>